<dbReference type="SUPFAM" id="SSF52540">
    <property type="entry name" value="P-loop containing nucleoside triphosphate hydrolases"/>
    <property type="match status" value="1"/>
</dbReference>
<evidence type="ECO:0000256" key="5">
    <source>
        <dbReference type="ARBA" id="ARBA00022840"/>
    </source>
</evidence>
<gene>
    <name evidence="10" type="ORF">CTEN210_14689</name>
</gene>
<evidence type="ECO:0000256" key="6">
    <source>
        <dbReference type="ARBA" id="ARBA00023204"/>
    </source>
</evidence>
<dbReference type="PANTHER" id="PTHR11059">
    <property type="entry name" value="DNA REPAIR PROTEIN RECN"/>
    <property type="match status" value="1"/>
</dbReference>
<dbReference type="Gene3D" id="3.40.50.300">
    <property type="entry name" value="P-loop containing nucleotide triphosphate hydrolases"/>
    <property type="match status" value="2"/>
</dbReference>
<keyword evidence="8" id="KW-0175">Coiled coil</keyword>
<dbReference type="GO" id="GO:0006281">
    <property type="term" value="P:DNA repair"/>
    <property type="evidence" value="ECO:0007669"/>
    <property type="project" value="UniProtKB-KW"/>
</dbReference>
<evidence type="ECO:0000256" key="7">
    <source>
        <dbReference type="ARBA" id="ARBA00033408"/>
    </source>
</evidence>
<accession>A0AAD3D5P9</accession>
<evidence type="ECO:0000256" key="2">
    <source>
        <dbReference type="ARBA" id="ARBA00021315"/>
    </source>
</evidence>
<keyword evidence="5" id="KW-0067">ATP-binding</keyword>
<comment type="caution">
    <text evidence="10">The sequence shown here is derived from an EMBL/GenBank/DDBJ whole genome shotgun (WGS) entry which is preliminary data.</text>
</comment>
<evidence type="ECO:0000313" key="10">
    <source>
        <dbReference type="EMBL" id="GFH58213.1"/>
    </source>
</evidence>
<evidence type="ECO:0000256" key="9">
    <source>
        <dbReference type="SAM" id="MobiDB-lite"/>
    </source>
</evidence>
<feature type="region of interest" description="Disordered" evidence="9">
    <location>
        <begin position="309"/>
        <end position="333"/>
    </location>
</feature>
<reference evidence="10 11" key="1">
    <citation type="journal article" date="2021" name="Sci. Rep.">
        <title>The genome of the diatom Chaetoceros tenuissimus carries an ancient integrated fragment of an extant virus.</title>
        <authorList>
            <person name="Hongo Y."/>
            <person name="Kimura K."/>
            <person name="Takaki Y."/>
            <person name="Yoshida Y."/>
            <person name="Baba S."/>
            <person name="Kobayashi G."/>
            <person name="Nagasaki K."/>
            <person name="Hano T."/>
            <person name="Tomaru Y."/>
        </authorList>
    </citation>
    <scope>NUCLEOTIDE SEQUENCE [LARGE SCALE GENOMIC DNA]</scope>
    <source>
        <strain evidence="10 11">NIES-3715</strain>
    </source>
</reference>
<sequence length="794" mass="88209">MQSPSSWKWSLSLFVYLHVYLRRGPFVHSFSNSHIIHHAKPTDTKLNSYIENIKVKNFGSVINGDREKNGKEDLVIKVASEPNLVAVTGETGTGKSLLVAKVIEYLMGCKASPSIIPSSGDKYAAVKVVIRLTEPHITATINMLQEVGLDPSLITTTIDEHQTAKLELTRMIIENETKSSKRKQLKSICKINGKLTTLKVLKYLITPLIAIVDASAASSALKDPKARMAILDSGVDSNLLKHAKETRKRYRECRQYREKLEKELQNRILPSSFSNGFDEGDIEMLRHWVDEIDDFEIKMNNFQDSITTSLSSINGDDDEQARSGEMDGDDYDDENKLMFQNIVKRFSKCSWKSDANKDFEQVSINDSFYSCLLDLRSCIKSLDDQLVAAHASCDVLTSLSTSESAAYAFERSRNFLYDITSQNAESSVEDATEKAHELLNRLEDALKECSRFIEDDPKGLVATLEKMREKIFLSVDEITDIIADWGSLSRKHGIDVYSLPCLQRSLKQELDGNVEAKQELPKAIKLEEEALEEYVDVCKRLTKERASIASRLSESVTERIKSLGMEGSAFHVDFHAEVNECSDPVGYSESSPVGIDTVSFLLLHRQINQSNNTEVNSDSLKAEYSKNDQRGGKLDIVGSSGEKARILLAIETELPGSVGACCNKASSDMFTTPLPPIAVVYDEIDAHVGGRAAVALAKLLSDQTRVATESRPNAQIISITHSPAVAAIADRHLVIHKLPMNIDREGRVEVTARSVIGSDRREELSRMAAGDLGGDEGLRFAEALLREGTLHKER</sequence>
<dbReference type="GO" id="GO:0006310">
    <property type="term" value="P:DNA recombination"/>
    <property type="evidence" value="ECO:0007669"/>
    <property type="project" value="InterPro"/>
</dbReference>
<dbReference type="PANTHER" id="PTHR11059:SF0">
    <property type="entry name" value="DNA REPAIR PROTEIN RECN"/>
    <property type="match status" value="1"/>
</dbReference>
<organism evidence="10 11">
    <name type="scientific">Chaetoceros tenuissimus</name>
    <dbReference type="NCBI Taxonomy" id="426638"/>
    <lineage>
        <taxon>Eukaryota</taxon>
        <taxon>Sar</taxon>
        <taxon>Stramenopiles</taxon>
        <taxon>Ochrophyta</taxon>
        <taxon>Bacillariophyta</taxon>
        <taxon>Coscinodiscophyceae</taxon>
        <taxon>Chaetocerotophycidae</taxon>
        <taxon>Chaetocerotales</taxon>
        <taxon>Chaetocerotaceae</taxon>
        <taxon>Chaetoceros</taxon>
    </lineage>
</organism>
<evidence type="ECO:0000256" key="3">
    <source>
        <dbReference type="ARBA" id="ARBA00022741"/>
    </source>
</evidence>
<dbReference type="GO" id="GO:0005524">
    <property type="term" value="F:ATP binding"/>
    <property type="evidence" value="ECO:0007669"/>
    <property type="project" value="UniProtKB-KW"/>
</dbReference>
<dbReference type="InterPro" id="IPR004604">
    <property type="entry name" value="DNA_recomb/repair_RecN"/>
</dbReference>
<keyword evidence="4" id="KW-0227">DNA damage</keyword>
<dbReference type="EMBL" id="BLLK01000061">
    <property type="protein sequence ID" value="GFH58213.1"/>
    <property type="molecule type" value="Genomic_DNA"/>
</dbReference>
<evidence type="ECO:0000256" key="1">
    <source>
        <dbReference type="ARBA" id="ARBA00009441"/>
    </source>
</evidence>
<feature type="coiled-coil region" evidence="8">
    <location>
        <begin position="421"/>
        <end position="455"/>
    </location>
</feature>
<evidence type="ECO:0000256" key="8">
    <source>
        <dbReference type="SAM" id="Coils"/>
    </source>
</evidence>
<name>A0AAD3D5P9_9STRA</name>
<keyword evidence="3" id="KW-0547">Nucleotide-binding</keyword>
<dbReference type="AlphaFoldDB" id="A0AAD3D5P9"/>
<evidence type="ECO:0000313" key="11">
    <source>
        <dbReference type="Proteomes" id="UP001054902"/>
    </source>
</evidence>
<comment type="similarity">
    <text evidence="1">Belongs to the RecN family.</text>
</comment>
<dbReference type="InterPro" id="IPR027417">
    <property type="entry name" value="P-loop_NTPase"/>
</dbReference>
<keyword evidence="11" id="KW-1185">Reference proteome</keyword>
<proteinExistence type="inferred from homology"/>
<evidence type="ECO:0000256" key="4">
    <source>
        <dbReference type="ARBA" id="ARBA00022763"/>
    </source>
</evidence>
<keyword evidence="6" id="KW-0234">DNA repair</keyword>
<dbReference type="Proteomes" id="UP001054902">
    <property type="component" value="Unassembled WGS sequence"/>
</dbReference>
<protein>
    <recommendedName>
        <fullName evidence="2">DNA repair protein RecN</fullName>
    </recommendedName>
    <alternativeName>
        <fullName evidence="7">Recombination protein N</fullName>
    </alternativeName>
</protein>